<protein>
    <submittedName>
        <fullName evidence="1">Uncharacterized protein</fullName>
    </submittedName>
</protein>
<dbReference type="HOGENOM" id="CLU_2612669_0_0_1"/>
<dbReference type="EMBL" id="GL945486">
    <property type="protein sequence ID" value="EGN95235.1"/>
    <property type="molecule type" value="Genomic_DNA"/>
</dbReference>
<name>F8Q9I0_SERL3</name>
<dbReference type="Proteomes" id="UP000008063">
    <property type="component" value="Unassembled WGS sequence"/>
</dbReference>
<accession>F8Q9I0</accession>
<organism evidence="2">
    <name type="scientific">Serpula lacrymans var. lacrymans (strain S7.3)</name>
    <name type="common">Dry rot fungus</name>
    <dbReference type="NCBI Taxonomy" id="936435"/>
    <lineage>
        <taxon>Eukaryota</taxon>
        <taxon>Fungi</taxon>
        <taxon>Dikarya</taxon>
        <taxon>Basidiomycota</taxon>
        <taxon>Agaricomycotina</taxon>
        <taxon>Agaricomycetes</taxon>
        <taxon>Agaricomycetidae</taxon>
        <taxon>Boletales</taxon>
        <taxon>Coniophorineae</taxon>
        <taxon>Serpulaceae</taxon>
        <taxon>Serpula</taxon>
    </lineage>
</organism>
<dbReference type="AlphaFoldDB" id="F8Q9I0"/>
<evidence type="ECO:0000313" key="1">
    <source>
        <dbReference type="EMBL" id="EGN95235.1"/>
    </source>
</evidence>
<keyword evidence="2" id="KW-1185">Reference proteome</keyword>
<sequence length="79" mass="8447">GKMAVFYGLLFTMQELACKPIGVGPLLDKPVILIVTVLNTLGDTQAAEMNNPGIKAVLVHSSSIQAAKLKEKNLVDKIQ</sequence>
<gene>
    <name evidence="1" type="ORF">SERLA73DRAFT_61014</name>
</gene>
<proteinExistence type="predicted"/>
<dbReference type="InParanoid" id="F8Q9I0"/>
<feature type="non-terminal residue" evidence="1">
    <location>
        <position position="1"/>
    </location>
</feature>
<evidence type="ECO:0000313" key="2">
    <source>
        <dbReference type="Proteomes" id="UP000008063"/>
    </source>
</evidence>
<reference evidence="2" key="1">
    <citation type="journal article" date="2011" name="Science">
        <title>The plant cell wall-decomposing machinery underlies the functional diversity of forest fungi.</title>
        <authorList>
            <person name="Eastwood D.C."/>
            <person name="Floudas D."/>
            <person name="Binder M."/>
            <person name="Majcherczyk A."/>
            <person name="Schneider P."/>
            <person name="Aerts A."/>
            <person name="Asiegbu F.O."/>
            <person name="Baker S.E."/>
            <person name="Barry K."/>
            <person name="Bendiksby M."/>
            <person name="Blumentritt M."/>
            <person name="Coutinho P.M."/>
            <person name="Cullen D."/>
            <person name="de Vries R.P."/>
            <person name="Gathman A."/>
            <person name="Goodell B."/>
            <person name="Henrissat B."/>
            <person name="Ihrmark K."/>
            <person name="Kauserud H."/>
            <person name="Kohler A."/>
            <person name="LaButti K."/>
            <person name="Lapidus A."/>
            <person name="Lavin J.L."/>
            <person name="Lee Y.-H."/>
            <person name="Lindquist E."/>
            <person name="Lilly W."/>
            <person name="Lucas S."/>
            <person name="Morin E."/>
            <person name="Murat C."/>
            <person name="Oguiza J.A."/>
            <person name="Park J."/>
            <person name="Pisabarro A.G."/>
            <person name="Riley R."/>
            <person name="Rosling A."/>
            <person name="Salamov A."/>
            <person name="Schmidt O."/>
            <person name="Schmutz J."/>
            <person name="Skrede I."/>
            <person name="Stenlid J."/>
            <person name="Wiebenga A."/>
            <person name="Xie X."/>
            <person name="Kuees U."/>
            <person name="Hibbett D.S."/>
            <person name="Hoffmeister D."/>
            <person name="Hoegberg N."/>
            <person name="Martin F."/>
            <person name="Grigoriev I.V."/>
            <person name="Watkinson S.C."/>
        </authorList>
    </citation>
    <scope>NUCLEOTIDE SEQUENCE [LARGE SCALE GENOMIC DNA]</scope>
    <source>
        <strain evidence="2">strain S7.3</strain>
    </source>
</reference>